<dbReference type="Gene3D" id="3.90.79.10">
    <property type="entry name" value="Nucleoside Triphosphate Pyrophosphohydrolase"/>
    <property type="match status" value="1"/>
</dbReference>
<evidence type="ECO:0000256" key="6">
    <source>
        <dbReference type="ARBA" id="ARBA00023211"/>
    </source>
</evidence>
<organism evidence="8">
    <name type="scientific">Cupriavidus taiwanensis</name>
    <dbReference type="NCBI Taxonomy" id="164546"/>
    <lineage>
        <taxon>Bacteria</taxon>
        <taxon>Pseudomonadati</taxon>
        <taxon>Pseudomonadota</taxon>
        <taxon>Betaproteobacteria</taxon>
        <taxon>Burkholderiales</taxon>
        <taxon>Burkholderiaceae</taxon>
        <taxon>Cupriavidus</taxon>
    </lineage>
</organism>
<dbReference type="GO" id="GO:0010945">
    <property type="term" value="F:coenzyme A diphosphatase activity"/>
    <property type="evidence" value="ECO:0007669"/>
    <property type="project" value="InterPro"/>
</dbReference>
<evidence type="ECO:0000256" key="1">
    <source>
        <dbReference type="ARBA" id="ARBA00001936"/>
    </source>
</evidence>
<evidence type="ECO:0000256" key="2">
    <source>
        <dbReference type="ARBA" id="ARBA00001946"/>
    </source>
</evidence>
<keyword evidence="3" id="KW-0479">Metal-binding</keyword>
<protein>
    <submittedName>
        <fullName evidence="8">Hydrolase, NUDIX domain</fullName>
    </submittedName>
</protein>
<dbReference type="GO" id="GO:0046872">
    <property type="term" value="F:metal ion binding"/>
    <property type="evidence" value="ECO:0007669"/>
    <property type="project" value="UniProtKB-KW"/>
</dbReference>
<keyword evidence="6" id="KW-0464">Manganese</keyword>
<feature type="domain" description="Nudix hydrolase" evidence="7">
    <location>
        <begin position="83"/>
        <end position="219"/>
    </location>
</feature>
<dbReference type="InterPro" id="IPR000086">
    <property type="entry name" value="NUDIX_hydrolase_dom"/>
</dbReference>
<dbReference type="InterPro" id="IPR015797">
    <property type="entry name" value="NUDIX_hydrolase-like_dom_sf"/>
</dbReference>
<dbReference type="PANTHER" id="PTHR12992:SF11">
    <property type="entry name" value="MITOCHONDRIAL COENZYME A DIPHOSPHATASE NUDT8"/>
    <property type="match status" value="1"/>
</dbReference>
<reference evidence="8" key="1">
    <citation type="submission" date="2018-01" db="EMBL/GenBank/DDBJ databases">
        <authorList>
            <person name="Clerissi C."/>
        </authorList>
    </citation>
    <scope>NUCLEOTIDE SEQUENCE</scope>
    <source>
        <strain evidence="8">Cupriavidus taiwanensis STM 3521</strain>
    </source>
</reference>
<keyword evidence="5" id="KW-0460">Magnesium</keyword>
<dbReference type="InterPro" id="IPR045121">
    <property type="entry name" value="CoAse"/>
</dbReference>
<sequence>MAARARRRALLRRQMARFCHTCDVMRPAFDPESLPVIDTDLRNGALSAPRLQVDFIRHRFQAPPAWAPELTDESRVYDRSRGLRDAAVLVPLVERSDGLTVLLTQRNANLSAHAGQISFPGGRQETWDVNRIDTALRETEEEVGLARDYVEVLGALPDYITGTGFHVSPVVGLVRDGFTLRPDASEVADVFEVPLAFLMDPSHHERRLFRWVDGERMFYAMPYPRENGGQRFIWGATAGMLRNLYHLLAA</sequence>
<dbReference type="PANTHER" id="PTHR12992">
    <property type="entry name" value="NUDIX HYDROLASE"/>
    <property type="match status" value="1"/>
</dbReference>
<dbReference type="Pfam" id="PF00293">
    <property type="entry name" value="NUDIX"/>
    <property type="match status" value="1"/>
</dbReference>
<evidence type="ECO:0000313" key="8">
    <source>
        <dbReference type="EMBL" id="SOY57943.1"/>
    </source>
</evidence>
<comment type="caution">
    <text evidence="8">The sequence shown here is derived from an EMBL/GenBank/DDBJ whole genome shotgun (WGS) entry which is preliminary data.</text>
</comment>
<accession>A0A375BXZ0</accession>
<proteinExistence type="predicted"/>
<evidence type="ECO:0000256" key="5">
    <source>
        <dbReference type="ARBA" id="ARBA00022842"/>
    </source>
</evidence>
<comment type="cofactor">
    <cofactor evidence="1">
        <name>Mn(2+)</name>
        <dbReference type="ChEBI" id="CHEBI:29035"/>
    </cofactor>
</comment>
<dbReference type="CDD" id="cd03426">
    <property type="entry name" value="NUDIX_CoAse_Nudt7"/>
    <property type="match status" value="1"/>
</dbReference>
<evidence type="ECO:0000256" key="4">
    <source>
        <dbReference type="ARBA" id="ARBA00022801"/>
    </source>
</evidence>
<evidence type="ECO:0000256" key="3">
    <source>
        <dbReference type="ARBA" id="ARBA00022723"/>
    </source>
</evidence>
<name>A0A375BXZ0_9BURK</name>
<dbReference type="NCBIfam" id="NF007980">
    <property type="entry name" value="PRK10707.1"/>
    <property type="match status" value="1"/>
</dbReference>
<dbReference type="Proteomes" id="UP000256297">
    <property type="component" value="Chromosome CBM2589_b"/>
</dbReference>
<keyword evidence="4 8" id="KW-0378">Hydrolase</keyword>
<evidence type="ECO:0000259" key="7">
    <source>
        <dbReference type="PROSITE" id="PS51462"/>
    </source>
</evidence>
<dbReference type="AlphaFoldDB" id="A0A375BXZ0"/>
<gene>
    <name evidence="8" type="ORF">CBM2589_B70069</name>
</gene>
<dbReference type="PROSITE" id="PS51462">
    <property type="entry name" value="NUDIX"/>
    <property type="match status" value="1"/>
</dbReference>
<comment type="cofactor">
    <cofactor evidence="2">
        <name>Mg(2+)</name>
        <dbReference type="ChEBI" id="CHEBI:18420"/>
    </cofactor>
</comment>
<dbReference type="EMBL" id="OFSP01000028">
    <property type="protein sequence ID" value="SOY57943.1"/>
    <property type="molecule type" value="Genomic_DNA"/>
</dbReference>
<dbReference type="SUPFAM" id="SSF55811">
    <property type="entry name" value="Nudix"/>
    <property type="match status" value="1"/>
</dbReference>